<dbReference type="PATRIC" id="fig|45065.4.peg.254"/>
<dbReference type="Proteomes" id="UP000054785">
    <property type="component" value="Unassembled WGS sequence"/>
</dbReference>
<protein>
    <submittedName>
        <fullName evidence="1">Membrane-associated HD superfamily hydrolase</fullName>
    </submittedName>
</protein>
<evidence type="ECO:0000313" key="2">
    <source>
        <dbReference type="Proteomes" id="UP000054785"/>
    </source>
</evidence>
<name>A0A0W0U8J0_9GAMM</name>
<dbReference type="EMBL" id="LNYC01000005">
    <property type="protein sequence ID" value="KTD04208.1"/>
    <property type="molecule type" value="Genomic_DNA"/>
</dbReference>
<reference evidence="1 2" key="1">
    <citation type="submission" date="2015-11" db="EMBL/GenBank/DDBJ databases">
        <title>Genomic analysis of 38 Legionella species identifies large and diverse effector repertoires.</title>
        <authorList>
            <person name="Burstein D."/>
            <person name="Amaro F."/>
            <person name="Zusman T."/>
            <person name="Lifshitz Z."/>
            <person name="Cohen O."/>
            <person name="Gilbert J.A."/>
            <person name="Pupko T."/>
            <person name="Shuman H.A."/>
            <person name="Segal G."/>
        </authorList>
    </citation>
    <scope>NUCLEOTIDE SEQUENCE [LARGE SCALE GENOMIC DNA]</scope>
    <source>
        <strain evidence="1 2">ATCC 49504</strain>
    </source>
</reference>
<gene>
    <name evidence="1" type="ORF">Lgee_0238</name>
</gene>
<keyword evidence="2" id="KW-1185">Reference proteome</keyword>
<organism evidence="1 2">
    <name type="scientific">Legionella geestiana</name>
    <dbReference type="NCBI Taxonomy" id="45065"/>
    <lineage>
        <taxon>Bacteria</taxon>
        <taxon>Pseudomonadati</taxon>
        <taxon>Pseudomonadota</taxon>
        <taxon>Gammaproteobacteria</taxon>
        <taxon>Legionellales</taxon>
        <taxon>Legionellaceae</taxon>
        <taxon>Legionella</taxon>
    </lineage>
</organism>
<proteinExistence type="predicted"/>
<dbReference type="GO" id="GO:0016787">
    <property type="term" value="F:hydrolase activity"/>
    <property type="evidence" value="ECO:0007669"/>
    <property type="project" value="UniProtKB-KW"/>
</dbReference>
<sequence length="273" mass="30456">MSTDKDKTDASIRKALADEIAEKQKKENDERQAKMREALNSERVARRAETDMTNRREADRLWEISNKSAQDLINSGAQAYADYIASSQEIVKSLITLVDAMSARFPIPKILRDVGIRPAVKKIDAGIDMLVDKVSDIFSSDPAATPIPMPTLQHNIEMGDDNKLNLFRDSNPQMVDAAKVAVSRDDNLELHPVHKEKIGTHILYWLKQQGYEPGSEPGTFKNAADDTLLTKDAFASLRDDPVNGLGASLKTKFGLNFEKQEDEDLDMDFPTPP</sequence>
<dbReference type="AlphaFoldDB" id="A0A0W0U8J0"/>
<keyword evidence="1" id="KW-0378">Hydrolase</keyword>
<accession>A0A0W0U8J0</accession>
<dbReference type="RefSeq" id="WP_028387094.1">
    <property type="nucleotide sequence ID" value="NZ_CAAAHN010000001.1"/>
</dbReference>
<dbReference type="STRING" id="45065.Lgee_0238"/>
<evidence type="ECO:0000313" key="1">
    <source>
        <dbReference type="EMBL" id="KTD04208.1"/>
    </source>
</evidence>
<comment type="caution">
    <text evidence="1">The sequence shown here is derived from an EMBL/GenBank/DDBJ whole genome shotgun (WGS) entry which is preliminary data.</text>
</comment>